<sequence length="148" mass="16538">MRFFAVTTLLLAVIALATAKKTVIKGSASFLASVPELCITYLEKLIKWEIIVTSKKEIDWIISWTNTTTCQVCLSNDLTAKDLMPCMECLEPHEHHIIKLPGCKECFKDKGEKRCSVCLAEVVYVTESVICAVEAKVKKTMTLLHLGM</sequence>
<evidence type="ECO:0000313" key="2">
    <source>
        <dbReference type="EMBL" id="VDK88057.1"/>
    </source>
</evidence>
<feature type="signal peptide" evidence="1">
    <location>
        <begin position="1"/>
        <end position="19"/>
    </location>
</feature>
<dbReference type="AlphaFoldDB" id="A0A3P6TRR8"/>
<keyword evidence="1" id="KW-0732">Signal</keyword>
<accession>A0A3P6TRR8</accession>
<feature type="chain" id="PRO_5018227519" evidence="1">
    <location>
        <begin position="20"/>
        <end position="148"/>
    </location>
</feature>
<evidence type="ECO:0000256" key="1">
    <source>
        <dbReference type="SAM" id="SignalP"/>
    </source>
</evidence>
<gene>
    <name evidence="2" type="ORF">DILT_LOCUS4136</name>
</gene>
<keyword evidence="3" id="KW-1185">Reference proteome</keyword>
<dbReference type="Proteomes" id="UP000281553">
    <property type="component" value="Unassembled WGS sequence"/>
</dbReference>
<reference evidence="2 3" key="1">
    <citation type="submission" date="2018-11" db="EMBL/GenBank/DDBJ databases">
        <authorList>
            <consortium name="Pathogen Informatics"/>
        </authorList>
    </citation>
    <scope>NUCLEOTIDE SEQUENCE [LARGE SCALE GENOMIC DNA]</scope>
</reference>
<organism evidence="2 3">
    <name type="scientific">Dibothriocephalus latus</name>
    <name type="common">Fish tapeworm</name>
    <name type="synonym">Diphyllobothrium latum</name>
    <dbReference type="NCBI Taxonomy" id="60516"/>
    <lineage>
        <taxon>Eukaryota</taxon>
        <taxon>Metazoa</taxon>
        <taxon>Spiralia</taxon>
        <taxon>Lophotrochozoa</taxon>
        <taxon>Platyhelminthes</taxon>
        <taxon>Cestoda</taxon>
        <taxon>Eucestoda</taxon>
        <taxon>Diphyllobothriidea</taxon>
        <taxon>Diphyllobothriidae</taxon>
        <taxon>Dibothriocephalus</taxon>
    </lineage>
</organism>
<dbReference type="OrthoDB" id="10332303at2759"/>
<evidence type="ECO:0000313" key="3">
    <source>
        <dbReference type="Proteomes" id="UP000281553"/>
    </source>
</evidence>
<proteinExistence type="predicted"/>
<name>A0A3P6TRR8_DIBLA</name>
<dbReference type="EMBL" id="UYRU01044890">
    <property type="protein sequence ID" value="VDK88057.1"/>
    <property type="molecule type" value="Genomic_DNA"/>
</dbReference>
<protein>
    <submittedName>
        <fullName evidence="2">Uncharacterized protein</fullName>
    </submittedName>
</protein>